<name>A0A2J7ZMP2_9CHLO</name>
<reference evidence="2 3" key="1">
    <citation type="journal article" date="2017" name="Mol. Biol. Evol.">
        <title>The 4-celled Tetrabaena socialis nuclear genome reveals the essential components for genetic control of cell number at the origin of multicellularity in the volvocine lineage.</title>
        <authorList>
            <person name="Featherston J."/>
            <person name="Arakaki Y."/>
            <person name="Hanschen E.R."/>
            <person name="Ferris P.J."/>
            <person name="Michod R.E."/>
            <person name="Olson B.J.S.C."/>
            <person name="Nozaki H."/>
            <person name="Durand P.M."/>
        </authorList>
    </citation>
    <scope>NUCLEOTIDE SEQUENCE [LARGE SCALE GENOMIC DNA]</scope>
    <source>
        <strain evidence="2 3">NIES-571</strain>
    </source>
</reference>
<accession>A0A2J7ZMP2</accession>
<gene>
    <name evidence="2" type="ORF">TSOC_012564</name>
</gene>
<feature type="region of interest" description="Disordered" evidence="1">
    <location>
        <begin position="27"/>
        <end position="84"/>
    </location>
</feature>
<evidence type="ECO:0000313" key="3">
    <source>
        <dbReference type="Proteomes" id="UP000236333"/>
    </source>
</evidence>
<proteinExistence type="predicted"/>
<comment type="caution">
    <text evidence="2">The sequence shown here is derived from an EMBL/GenBank/DDBJ whole genome shotgun (WGS) entry which is preliminary data.</text>
</comment>
<feature type="compositionally biased region" description="Low complexity" evidence="1">
    <location>
        <begin position="42"/>
        <end position="59"/>
    </location>
</feature>
<dbReference type="Proteomes" id="UP000236333">
    <property type="component" value="Unassembled WGS sequence"/>
</dbReference>
<evidence type="ECO:0000313" key="2">
    <source>
        <dbReference type="EMBL" id="PNH01539.1"/>
    </source>
</evidence>
<sequence>MAMRYQQSFSPNLVDLSVLACSPYDTQQPQQWPTSFNGSVKRPQQQSSSSMRQLKRQQQPSSAGATRTLHGSEQLGQHRREHKRSRRVQLMLLASVLRVDLPDQQPQQHVPYSEHVKLAEALAATASAQMPSLVCSVCSCVCPDTDIKLLSFDGIPNRELLRADIMRTGAVPRPLQGPPHDRLLIRALCKDGCIHEQCQPAGSGSTLLKGGVQLQ</sequence>
<feature type="compositionally biased region" description="Polar residues" evidence="1">
    <location>
        <begin position="60"/>
        <end position="75"/>
    </location>
</feature>
<dbReference type="AlphaFoldDB" id="A0A2J7ZMP2"/>
<protein>
    <submittedName>
        <fullName evidence="2">Uncharacterized protein</fullName>
    </submittedName>
</protein>
<organism evidence="2 3">
    <name type="scientific">Tetrabaena socialis</name>
    <dbReference type="NCBI Taxonomy" id="47790"/>
    <lineage>
        <taxon>Eukaryota</taxon>
        <taxon>Viridiplantae</taxon>
        <taxon>Chlorophyta</taxon>
        <taxon>core chlorophytes</taxon>
        <taxon>Chlorophyceae</taxon>
        <taxon>CS clade</taxon>
        <taxon>Chlamydomonadales</taxon>
        <taxon>Tetrabaenaceae</taxon>
        <taxon>Tetrabaena</taxon>
    </lineage>
</organism>
<feature type="compositionally biased region" description="Polar residues" evidence="1">
    <location>
        <begin position="27"/>
        <end position="38"/>
    </location>
</feature>
<dbReference type="EMBL" id="PGGS01000865">
    <property type="protein sequence ID" value="PNH01539.1"/>
    <property type="molecule type" value="Genomic_DNA"/>
</dbReference>
<keyword evidence="3" id="KW-1185">Reference proteome</keyword>
<evidence type="ECO:0000256" key="1">
    <source>
        <dbReference type="SAM" id="MobiDB-lite"/>
    </source>
</evidence>